<dbReference type="EMBL" id="HBUF01355996">
    <property type="protein sequence ID" value="CAG6717529.1"/>
    <property type="molecule type" value="Transcribed_RNA"/>
</dbReference>
<dbReference type="EMBL" id="HBUF01673837">
    <property type="protein sequence ID" value="CAG6790988.1"/>
    <property type="molecule type" value="Transcribed_RNA"/>
</dbReference>
<organism evidence="1">
    <name type="scientific">Cacopsylla melanoneura</name>
    <dbReference type="NCBI Taxonomy" id="428564"/>
    <lineage>
        <taxon>Eukaryota</taxon>
        <taxon>Metazoa</taxon>
        <taxon>Ecdysozoa</taxon>
        <taxon>Arthropoda</taxon>
        <taxon>Hexapoda</taxon>
        <taxon>Insecta</taxon>
        <taxon>Pterygota</taxon>
        <taxon>Neoptera</taxon>
        <taxon>Paraneoptera</taxon>
        <taxon>Hemiptera</taxon>
        <taxon>Sternorrhyncha</taxon>
        <taxon>Psylloidea</taxon>
        <taxon>Psyllidae</taxon>
        <taxon>Psyllinae</taxon>
        <taxon>Cacopsylla</taxon>
    </lineage>
</organism>
<evidence type="ECO:0000313" key="1">
    <source>
        <dbReference type="EMBL" id="CAG6790990.1"/>
    </source>
</evidence>
<sequence>MMFVMSKSATCPTLLFKNWATCWTRETFGRMLWPSSNWNATQNRVINTIVEISRSLPPTQQTTGVRPCFSTSGGPVAVVGPELAPLYNTWKKKNSIRPPHF</sequence>
<name>A0A8D9BXU9_9HEMI</name>
<dbReference type="EMBL" id="HBUF01355995">
    <property type="protein sequence ID" value="CAG6717527.1"/>
    <property type="molecule type" value="Transcribed_RNA"/>
</dbReference>
<protein>
    <submittedName>
        <fullName evidence="1">Uncharacterized protein</fullName>
    </submittedName>
</protein>
<dbReference type="EMBL" id="HBUF01355997">
    <property type="protein sequence ID" value="CAG6717531.1"/>
    <property type="molecule type" value="Transcribed_RNA"/>
</dbReference>
<dbReference type="AlphaFoldDB" id="A0A8D9BXU9"/>
<dbReference type="EMBL" id="HBUF01673838">
    <property type="protein sequence ID" value="CAG6790990.1"/>
    <property type="molecule type" value="Transcribed_RNA"/>
</dbReference>
<accession>A0A8D9BXU9</accession>
<proteinExistence type="predicted"/>
<reference evidence="1" key="1">
    <citation type="submission" date="2021-05" db="EMBL/GenBank/DDBJ databases">
        <authorList>
            <person name="Alioto T."/>
            <person name="Alioto T."/>
            <person name="Gomez Garrido J."/>
        </authorList>
    </citation>
    <scope>NUCLEOTIDE SEQUENCE</scope>
</reference>